<dbReference type="PANTHER" id="PTHR38790:SF4">
    <property type="entry name" value="2EXR DOMAIN-CONTAINING PROTEIN"/>
    <property type="match status" value="1"/>
</dbReference>
<dbReference type="EMBL" id="JYNV01000326">
    <property type="protein sequence ID" value="KZM18533.1"/>
    <property type="molecule type" value="Genomic_DNA"/>
</dbReference>
<evidence type="ECO:0000256" key="1">
    <source>
        <dbReference type="SAM" id="MobiDB-lite"/>
    </source>
</evidence>
<protein>
    <submittedName>
        <fullName evidence="2">Uncharacterized protein</fullName>
    </submittedName>
</protein>
<comment type="caution">
    <text evidence="2">The sequence shown here is derived from an EMBL/GenBank/DDBJ whole genome shotgun (WGS) entry which is preliminary data.</text>
</comment>
<dbReference type="PANTHER" id="PTHR38790">
    <property type="entry name" value="2EXR DOMAIN-CONTAINING PROTEIN-RELATED"/>
    <property type="match status" value="1"/>
</dbReference>
<proteinExistence type="predicted"/>
<dbReference type="AlphaFoldDB" id="A0A162VMD1"/>
<evidence type="ECO:0000313" key="2">
    <source>
        <dbReference type="EMBL" id="KZM18533.1"/>
    </source>
</evidence>
<sequence length="252" mass="28269">MAPSKLTTCEKPDTSSSPGKDSKVVKRPARGYHKFRSGILNVAPKGGEKALVTANQDAPLLRLPAEIRDRIWKYALGGKAFKARRSYFGASARFAPSDSESSNDVALLRSCRQIYSETAIYPSRLGMFACTNSRDLKRSAKKLKAYHRKQVMRLRLMCRNVRDGLLYFDFTSRYKIVLKEVFPALSHIEVLIHEVSDQKDDDFRKAADLVRAKLVEEVEDSGYAITVEGTAEKMKSYIESQTAVTLPVSLPL</sequence>
<accession>A0A162VMD1</accession>
<dbReference type="OrthoDB" id="5413827at2759"/>
<keyword evidence="3" id="KW-1185">Reference proteome</keyword>
<organism evidence="2 3">
    <name type="scientific">Didymella rabiei</name>
    <name type="common">Chickpea ascochyta blight fungus</name>
    <name type="synonym">Mycosphaerella rabiei</name>
    <dbReference type="NCBI Taxonomy" id="5454"/>
    <lineage>
        <taxon>Eukaryota</taxon>
        <taxon>Fungi</taxon>
        <taxon>Dikarya</taxon>
        <taxon>Ascomycota</taxon>
        <taxon>Pezizomycotina</taxon>
        <taxon>Dothideomycetes</taxon>
        <taxon>Pleosporomycetidae</taxon>
        <taxon>Pleosporales</taxon>
        <taxon>Pleosporineae</taxon>
        <taxon>Didymellaceae</taxon>
        <taxon>Ascochyta</taxon>
    </lineage>
</organism>
<gene>
    <name evidence="2" type="ORF">ST47_g10317</name>
</gene>
<dbReference type="Proteomes" id="UP000076837">
    <property type="component" value="Unassembled WGS sequence"/>
</dbReference>
<reference evidence="2 3" key="1">
    <citation type="journal article" date="2016" name="Sci. Rep.">
        <title>Draft genome sequencing and secretome analysis of fungal phytopathogen Ascochyta rabiei provides insight into the necrotrophic effector repertoire.</title>
        <authorList>
            <person name="Verma S."/>
            <person name="Gazara R.K."/>
            <person name="Nizam S."/>
            <person name="Parween S."/>
            <person name="Chattopadhyay D."/>
            <person name="Verma P.K."/>
        </authorList>
    </citation>
    <scope>NUCLEOTIDE SEQUENCE [LARGE SCALE GENOMIC DNA]</scope>
    <source>
        <strain evidence="2 3">ArDII</strain>
    </source>
</reference>
<name>A0A162VMD1_DIDRA</name>
<feature type="region of interest" description="Disordered" evidence="1">
    <location>
        <begin position="1"/>
        <end position="26"/>
    </location>
</feature>
<evidence type="ECO:0000313" key="3">
    <source>
        <dbReference type="Proteomes" id="UP000076837"/>
    </source>
</evidence>